<keyword evidence="2" id="KW-1185">Reference proteome</keyword>
<dbReference type="KEGG" id="afs:AFR_26050"/>
<evidence type="ECO:0000313" key="1">
    <source>
        <dbReference type="EMBL" id="AGZ43474.1"/>
    </source>
</evidence>
<proteinExistence type="predicted"/>
<dbReference type="AlphaFoldDB" id="U5W2W5"/>
<dbReference type="Proteomes" id="UP000017746">
    <property type="component" value="Chromosome"/>
</dbReference>
<dbReference type="HOGENOM" id="CLU_2679340_0_0_11"/>
<dbReference type="EMBL" id="CP006272">
    <property type="protein sequence ID" value="AGZ43474.1"/>
    <property type="molecule type" value="Genomic_DNA"/>
</dbReference>
<sequence length="74" mass="7704">MQQPLELVAANGHLMPVPQLTEPRAASGELVDEPDGVRIRRVPTGDAGAQVGDQGVCLRVMVLGRKLGAYAGIG</sequence>
<protein>
    <submittedName>
        <fullName evidence="1">Uncharacterized protein</fullName>
    </submittedName>
</protein>
<organism evidence="1 2">
    <name type="scientific">Actinoplanes friuliensis DSM 7358</name>
    <dbReference type="NCBI Taxonomy" id="1246995"/>
    <lineage>
        <taxon>Bacteria</taxon>
        <taxon>Bacillati</taxon>
        <taxon>Actinomycetota</taxon>
        <taxon>Actinomycetes</taxon>
        <taxon>Micromonosporales</taxon>
        <taxon>Micromonosporaceae</taxon>
        <taxon>Actinoplanes</taxon>
    </lineage>
</organism>
<evidence type="ECO:0000313" key="2">
    <source>
        <dbReference type="Proteomes" id="UP000017746"/>
    </source>
</evidence>
<accession>U5W2W5</accession>
<reference evidence="1 2" key="1">
    <citation type="journal article" date="2014" name="J. Biotechnol.">
        <title>Complete genome sequence of the actinobacterium Actinoplanes friuliensis HAG 010964, producer of the lipopeptide antibiotic friulimycin.</title>
        <authorList>
            <person name="Ruckert C."/>
            <person name="Szczepanowski R."/>
            <person name="Albersmeier A."/>
            <person name="Goesmann A."/>
            <person name="Fischer N."/>
            <person name="Steinkamper A."/>
            <person name="Puhler A."/>
            <person name="Biener R."/>
            <person name="Schwartz D."/>
            <person name="Kalinowski J."/>
        </authorList>
    </citation>
    <scope>NUCLEOTIDE SEQUENCE [LARGE SCALE GENOMIC DNA]</scope>
    <source>
        <strain evidence="1 2">DSM 7358</strain>
    </source>
</reference>
<name>U5W2W5_9ACTN</name>
<gene>
    <name evidence="1" type="ORF">AFR_26050</name>
</gene>